<keyword evidence="3" id="KW-1185">Reference proteome</keyword>
<gene>
    <name evidence="2" type="ORF">SAMN05444858_102449</name>
</gene>
<sequence length="53" mass="5858">MSTDNTAPYTGGSEPPYRSRPRRRWAGTRPAGSRPGRPRPMGSRPAGTHRPVR</sequence>
<evidence type="ECO:0000256" key="1">
    <source>
        <dbReference type="SAM" id="MobiDB-lite"/>
    </source>
</evidence>
<evidence type="ECO:0000313" key="2">
    <source>
        <dbReference type="EMBL" id="SIQ46417.1"/>
    </source>
</evidence>
<dbReference type="RefSeq" id="WP_175649115.1">
    <property type="nucleotide sequence ID" value="NZ_FTNF01000002.1"/>
</dbReference>
<name>A0A1N6SZK7_9ACTN</name>
<dbReference type="EMBL" id="FTNF01000002">
    <property type="protein sequence ID" value="SIQ46417.1"/>
    <property type="molecule type" value="Genomic_DNA"/>
</dbReference>
<organism evidence="2 3">
    <name type="scientific">Micromonospora avicenniae</name>
    <dbReference type="NCBI Taxonomy" id="1198245"/>
    <lineage>
        <taxon>Bacteria</taxon>
        <taxon>Bacillati</taxon>
        <taxon>Actinomycetota</taxon>
        <taxon>Actinomycetes</taxon>
        <taxon>Micromonosporales</taxon>
        <taxon>Micromonosporaceae</taxon>
        <taxon>Micromonospora</taxon>
    </lineage>
</organism>
<dbReference type="AlphaFoldDB" id="A0A1N6SZK7"/>
<accession>A0A1N6SZK7</accession>
<evidence type="ECO:0000313" key="3">
    <source>
        <dbReference type="Proteomes" id="UP000186004"/>
    </source>
</evidence>
<protein>
    <submittedName>
        <fullName evidence="2">Uncharacterized protein</fullName>
    </submittedName>
</protein>
<proteinExistence type="predicted"/>
<feature type="compositionally biased region" description="Low complexity" evidence="1">
    <location>
        <begin position="27"/>
        <end position="46"/>
    </location>
</feature>
<reference evidence="2 3" key="1">
    <citation type="submission" date="2017-01" db="EMBL/GenBank/DDBJ databases">
        <authorList>
            <person name="Mah S.A."/>
            <person name="Swanson W.J."/>
            <person name="Moy G.W."/>
            <person name="Vacquier V.D."/>
        </authorList>
    </citation>
    <scope>NUCLEOTIDE SEQUENCE [LARGE SCALE GENOMIC DNA]</scope>
    <source>
        <strain evidence="2 3">DSM 45758</strain>
    </source>
</reference>
<feature type="region of interest" description="Disordered" evidence="1">
    <location>
        <begin position="1"/>
        <end position="53"/>
    </location>
</feature>
<dbReference type="Proteomes" id="UP000186004">
    <property type="component" value="Unassembled WGS sequence"/>
</dbReference>